<reference evidence="1 2" key="1">
    <citation type="submission" date="2024-04" db="EMBL/GenBank/DDBJ databases">
        <authorList>
            <person name="Fracassetti M."/>
        </authorList>
    </citation>
    <scope>NUCLEOTIDE SEQUENCE [LARGE SCALE GENOMIC DNA]</scope>
</reference>
<protein>
    <submittedName>
        <fullName evidence="1">Uncharacterized protein</fullName>
    </submittedName>
</protein>
<evidence type="ECO:0000313" key="1">
    <source>
        <dbReference type="EMBL" id="CAL1388923.1"/>
    </source>
</evidence>
<dbReference type="EMBL" id="OZ034818">
    <property type="protein sequence ID" value="CAL1388923.1"/>
    <property type="molecule type" value="Genomic_DNA"/>
</dbReference>
<name>A0AAV2ESG1_9ROSI</name>
<dbReference type="AlphaFoldDB" id="A0AAV2ESG1"/>
<dbReference type="Proteomes" id="UP001497516">
    <property type="component" value="Chromosome 5"/>
</dbReference>
<gene>
    <name evidence="1" type="ORF">LTRI10_LOCUS29818</name>
</gene>
<sequence length="94" mass="11287">MIVVITESGHPEIDQGIIDELRVLRRLIPSFQGTNNVDTYLDWERKIILFFQCGNYSKQRKVILATYEVMDYVDQWWKQIRLCRRRDLQPEIAT</sequence>
<accession>A0AAV2ESG1</accession>
<keyword evidence="2" id="KW-1185">Reference proteome</keyword>
<organism evidence="1 2">
    <name type="scientific">Linum trigynum</name>
    <dbReference type="NCBI Taxonomy" id="586398"/>
    <lineage>
        <taxon>Eukaryota</taxon>
        <taxon>Viridiplantae</taxon>
        <taxon>Streptophyta</taxon>
        <taxon>Embryophyta</taxon>
        <taxon>Tracheophyta</taxon>
        <taxon>Spermatophyta</taxon>
        <taxon>Magnoliopsida</taxon>
        <taxon>eudicotyledons</taxon>
        <taxon>Gunneridae</taxon>
        <taxon>Pentapetalae</taxon>
        <taxon>rosids</taxon>
        <taxon>fabids</taxon>
        <taxon>Malpighiales</taxon>
        <taxon>Linaceae</taxon>
        <taxon>Linum</taxon>
    </lineage>
</organism>
<proteinExistence type="predicted"/>
<evidence type="ECO:0000313" key="2">
    <source>
        <dbReference type="Proteomes" id="UP001497516"/>
    </source>
</evidence>